<dbReference type="Proteomes" id="UP001521137">
    <property type="component" value="Unassembled WGS sequence"/>
</dbReference>
<dbReference type="PANTHER" id="PTHR43133:SF51">
    <property type="entry name" value="RNA POLYMERASE SIGMA FACTOR"/>
    <property type="match status" value="1"/>
</dbReference>
<evidence type="ECO:0000313" key="6">
    <source>
        <dbReference type="EMBL" id="MCF2948867.1"/>
    </source>
</evidence>
<reference evidence="6 7" key="1">
    <citation type="submission" date="2022-01" db="EMBL/GenBank/DDBJ databases">
        <title>Paraglaciecola sp. G1-23.</title>
        <authorList>
            <person name="Jin M.S."/>
            <person name="Han D.M."/>
            <person name="Kim H.M."/>
            <person name="Jeon C.O."/>
        </authorList>
    </citation>
    <scope>NUCLEOTIDE SEQUENCE [LARGE SCALE GENOMIC DNA]</scope>
    <source>
        <strain evidence="6 7">G1-23</strain>
    </source>
</reference>
<dbReference type="PANTHER" id="PTHR43133">
    <property type="entry name" value="RNA POLYMERASE ECF-TYPE SIGMA FACTO"/>
    <property type="match status" value="1"/>
</dbReference>
<dbReference type="Pfam" id="PF04542">
    <property type="entry name" value="Sigma70_r2"/>
    <property type="match status" value="1"/>
</dbReference>
<dbReference type="SUPFAM" id="SSF88946">
    <property type="entry name" value="Sigma2 domain of RNA polymerase sigma factors"/>
    <property type="match status" value="1"/>
</dbReference>
<gene>
    <name evidence="6" type="ORF">L0668_12170</name>
</gene>
<dbReference type="SUPFAM" id="SSF88659">
    <property type="entry name" value="Sigma3 and sigma4 domains of RNA polymerase sigma factors"/>
    <property type="match status" value="1"/>
</dbReference>
<evidence type="ECO:0000256" key="1">
    <source>
        <dbReference type="ARBA" id="ARBA00010641"/>
    </source>
</evidence>
<organism evidence="6 7">
    <name type="scientific">Paraglaciecola algarum</name>
    <dbReference type="NCBI Taxonomy" id="3050085"/>
    <lineage>
        <taxon>Bacteria</taxon>
        <taxon>Pseudomonadati</taxon>
        <taxon>Pseudomonadota</taxon>
        <taxon>Gammaproteobacteria</taxon>
        <taxon>Alteromonadales</taxon>
        <taxon>Alteromonadaceae</taxon>
        <taxon>Paraglaciecola</taxon>
    </lineage>
</organism>
<dbReference type="InterPro" id="IPR007627">
    <property type="entry name" value="RNA_pol_sigma70_r2"/>
</dbReference>
<evidence type="ECO:0000256" key="4">
    <source>
        <dbReference type="ARBA" id="ARBA00023163"/>
    </source>
</evidence>
<evidence type="ECO:0000313" key="7">
    <source>
        <dbReference type="Proteomes" id="UP001521137"/>
    </source>
</evidence>
<feature type="domain" description="RNA polymerase sigma-70 region 2" evidence="5">
    <location>
        <begin position="25"/>
        <end position="92"/>
    </location>
</feature>
<keyword evidence="4" id="KW-0804">Transcription</keyword>
<keyword evidence="7" id="KW-1185">Reference proteome</keyword>
<dbReference type="NCBIfam" id="TIGR02937">
    <property type="entry name" value="sigma70-ECF"/>
    <property type="match status" value="1"/>
</dbReference>
<evidence type="ECO:0000256" key="3">
    <source>
        <dbReference type="ARBA" id="ARBA00023082"/>
    </source>
</evidence>
<accession>A0ABS9D7C5</accession>
<name>A0ABS9D7C5_9ALTE</name>
<keyword evidence="3" id="KW-0731">Sigma factor</keyword>
<comment type="similarity">
    <text evidence="1">Belongs to the sigma-70 factor family. ECF subfamily.</text>
</comment>
<dbReference type="EMBL" id="JAKGAS010000006">
    <property type="protein sequence ID" value="MCF2948867.1"/>
    <property type="molecule type" value="Genomic_DNA"/>
</dbReference>
<dbReference type="InterPro" id="IPR013325">
    <property type="entry name" value="RNA_pol_sigma_r2"/>
</dbReference>
<evidence type="ECO:0000259" key="5">
    <source>
        <dbReference type="Pfam" id="PF04542"/>
    </source>
</evidence>
<dbReference type="InterPro" id="IPR039425">
    <property type="entry name" value="RNA_pol_sigma-70-like"/>
</dbReference>
<evidence type="ECO:0000256" key="2">
    <source>
        <dbReference type="ARBA" id="ARBA00023015"/>
    </source>
</evidence>
<dbReference type="InterPro" id="IPR013324">
    <property type="entry name" value="RNA_pol_sigma_r3/r4-like"/>
</dbReference>
<protein>
    <submittedName>
        <fullName evidence="6">Sigma-70 family RNA polymerase sigma factor</fullName>
    </submittedName>
</protein>
<proteinExistence type="inferred from homology"/>
<dbReference type="Gene3D" id="1.10.1740.10">
    <property type="match status" value="1"/>
</dbReference>
<sequence>MNIANKLDKTTSSNLQTLSEHFNALFEADRSRLYAYIYAYVIDKSAADDIFQETSLILWREFHNFELNTNFSKWANGIVFNQVRVYRRNNKKFVLGLSEDLMESITNSISKDTYENEMHLQTTGHNDLVNNPNSLDSRWNALQYCRELLSETDKQLYESFYVKNIKAQELVEKTGRSIYAIRKSVHKLRKKLFDCVDRKKHEGSL</sequence>
<dbReference type="InterPro" id="IPR014284">
    <property type="entry name" value="RNA_pol_sigma-70_dom"/>
</dbReference>
<comment type="caution">
    <text evidence="6">The sequence shown here is derived from an EMBL/GenBank/DDBJ whole genome shotgun (WGS) entry which is preliminary data.</text>
</comment>
<keyword evidence="2" id="KW-0805">Transcription regulation</keyword>